<proteinExistence type="predicted"/>
<evidence type="ECO:0000313" key="1">
    <source>
        <dbReference type="EMBL" id="SBQ82986.1"/>
    </source>
</evidence>
<accession>A0A1A8HFK0</accession>
<dbReference type="EMBL" id="HAEC01014769">
    <property type="protein sequence ID" value="SBQ82986.1"/>
    <property type="molecule type" value="Transcribed_RNA"/>
</dbReference>
<organism evidence="1">
    <name type="scientific">Nothobranchius korthausae</name>
    <dbReference type="NCBI Taxonomy" id="1143690"/>
    <lineage>
        <taxon>Eukaryota</taxon>
        <taxon>Metazoa</taxon>
        <taxon>Chordata</taxon>
        <taxon>Craniata</taxon>
        <taxon>Vertebrata</taxon>
        <taxon>Euteleostomi</taxon>
        <taxon>Actinopterygii</taxon>
        <taxon>Neopterygii</taxon>
        <taxon>Teleostei</taxon>
        <taxon>Neoteleostei</taxon>
        <taxon>Acanthomorphata</taxon>
        <taxon>Ovalentaria</taxon>
        <taxon>Atherinomorphae</taxon>
        <taxon>Cyprinodontiformes</taxon>
        <taxon>Nothobranchiidae</taxon>
        <taxon>Nothobranchius</taxon>
    </lineage>
</organism>
<name>A0A1A8HFK0_9TELE</name>
<gene>
    <name evidence="1" type="primary">Nfu_g_1_024574</name>
</gene>
<reference evidence="1" key="2">
    <citation type="submission" date="2016-06" db="EMBL/GenBank/DDBJ databases">
        <title>The genome of a short-lived fish provides insights into sex chromosome evolution and the genetic control of aging.</title>
        <authorList>
            <person name="Reichwald K."/>
            <person name="Felder M."/>
            <person name="Petzold A."/>
            <person name="Koch P."/>
            <person name="Groth M."/>
            <person name="Platzer M."/>
        </authorList>
    </citation>
    <scope>NUCLEOTIDE SEQUENCE</scope>
    <source>
        <tissue evidence="1">Brain</tissue>
    </source>
</reference>
<dbReference type="AlphaFoldDB" id="A0A1A8HFK0"/>
<sequence length="37" mass="4188">HPLDSKNSLSEFDKLLQTFPGAFHVWFAILSDLGSRL</sequence>
<feature type="non-terminal residue" evidence="1">
    <location>
        <position position="1"/>
    </location>
</feature>
<reference evidence="1" key="1">
    <citation type="submission" date="2016-05" db="EMBL/GenBank/DDBJ databases">
        <authorList>
            <person name="Lavstsen T."/>
            <person name="Jespersen J.S."/>
        </authorList>
    </citation>
    <scope>NUCLEOTIDE SEQUENCE</scope>
    <source>
        <tissue evidence="1">Brain</tissue>
    </source>
</reference>
<protein>
    <submittedName>
        <fullName evidence="1">Uncharacterized protein</fullName>
    </submittedName>
</protein>